<proteinExistence type="inferred from homology"/>
<dbReference type="Pfam" id="PF22451">
    <property type="entry name" value="NirdL-like_HTH"/>
    <property type="match status" value="2"/>
</dbReference>
<sequence>MNGPTDPVFRLLNDYQRGFPLLPRPFLAIGQKVGLTEEAVLDSYRRFLAEGVVSRIGAVLPPRRVGVSTLAALAVPVSDLERVAALVTARAQVNHNYQREHDFNLWFVLAARNEEALAEQLREITRESACPLISLPLRESFHIDLGFDLAGGCKHVQPNAAALTERACALPELERSLLAALEPGLAVESRPFKVLGDRVGLSEDFTLELLGRWLAEGLIKRLGVVVRHHELGYTANAMCVWDVPDEDVSAVGRALAGETGITLCYRRQRAQPHWPYNLFCMIHGKAREEVLALRADLARRHGLDVHPHAVLFSTRRFKQQGARYLAGACHA</sequence>
<protein>
    <recommendedName>
        <fullName evidence="4">siroheme decarboxylase</fullName>
        <ecNumber evidence="4">4.1.1.111</ecNumber>
    </recommendedName>
</protein>
<feature type="domain" description="Siroheme decarboxylase AsnC-like ligand binding" evidence="6">
    <location>
        <begin position="231"/>
        <end position="318"/>
    </location>
</feature>
<evidence type="ECO:0000256" key="1">
    <source>
        <dbReference type="ARBA" id="ARBA00023239"/>
    </source>
</evidence>
<dbReference type="EC" id="4.1.1.111" evidence="4"/>
<dbReference type="Proteomes" id="UP000515733">
    <property type="component" value="Chromosome"/>
</dbReference>
<comment type="pathway">
    <text evidence="2">Porphyrin-containing compound metabolism.</text>
</comment>
<evidence type="ECO:0000256" key="5">
    <source>
        <dbReference type="ARBA" id="ARBA00048470"/>
    </source>
</evidence>
<dbReference type="RefSeq" id="WP_145772321.1">
    <property type="nucleotide sequence ID" value="NZ_LR778301.1"/>
</dbReference>
<comment type="catalytic activity">
    <reaction evidence="5">
        <text>siroheme + 2 H(+) = 12,18-didecarboxysiroheme + 2 CO2</text>
        <dbReference type="Rhea" id="RHEA:19093"/>
        <dbReference type="ChEBI" id="CHEBI:15378"/>
        <dbReference type="ChEBI" id="CHEBI:16526"/>
        <dbReference type="ChEBI" id="CHEBI:60052"/>
        <dbReference type="ChEBI" id="CHEBI:140497"/>
        <dbReference type="EC" id="4.1.1.111"/>
    </reaction>
</comment>
<dbReference type="GO" id="GO:0016829">
    <property type="term" value="F:lyase activity"/>
    <property type="evidence" value="ECO:0007669"/>
    <property type="project" value="UniProtKB-KW"/>
</dbReference>
<dbReference type="InterPro" id="IPR050684">
    <property type="entry name" value="HTH-Siroheme_Decarb"/>
</dbReference>
<name>A0A6S6XVM5_9PROT</name>
<dbReference type="InterPro" id="IPR040523">
    <property type="entry name" value="AsnC_trans_reg2"/>
</dbReference>
<evidence type="ECO:0000259" key="6">
    <source>
        <dbReference type="Pfam" id="PF17805"/>
    </source>
</evidence>
<dbReference type="KEGG" id="doe:DENOEST_2950"/>
<dbReference type="PANTHER" id="PTHR43413">
    <property type="entry name" value="TRANSCRIPTIONAL REGULATOR, ASNC FAMILY"/>
    <property type="match status" value="1"/>
</dbReference>
<organism evidence="8 9">
    <name type="scientific">Denitratisoma oestradiolicum</name>
    <dbReference type="NCBI Taxonomy" id="311182"/>
    <lineage>
        <taxon>Bacteria</taxon>
        <taxon>Pseudomonadati</taxon>
        <taxon>Pseudomonadota</taxon>
        <taxon>Betaproteobacteria</taxon>
        <taxon>Nitrosomonadales</taxon>
        <taxon>Sterolibacteriaceae</taxon>
        <taxon>Denitratisoma</taxon>
    </lineage>
</organism>
<keyword evidence="9" id="KW-1185">Reference proteome</keyword>
<feature type="domain" description="Siroheme decarboxylase NirL-like HTH" evidence="7">
    <location>
        <begin position="174"/>
        <end position="219"/>
    </location>
</feature>
<evidence type="ECO:0000256" key="2">
    <source>
        <dbReference type="ARBA" id="ARBA00023444"/>
    </source>
</evidence>
<keyword evidence="1" id="KW-0456">Lyase</keyword>
<dbReference type="PANTHER" id="PTHR43413:SF1">
    <property type="entry name" value="SIROHEME DECARBOXYLASE NIRL SUBUNIT"/>
    <property type="match status" value="1"/>
</dbReference>
<evidence type="ECO:0000313" key="9">
    <source>
        <dbReference type="Proteomes" id="UP000515733"/>
    </source>
</evidence>
<dbReference type="OrthoDB" id="9806536at2"/>
<comment type="similarity">
    <text evidence="3">Belongs to the Ahb/Nir family.</text>
</comment>
<dbReference type="EMBL" id="LR778301">
    <property type="protein sequence ID" value="CAB1370104.1"/>
    <property type="molecule type" value="Genomic_DNA"/>
</dbReference>
<dbReference type="InterPro" id="IPR053953">
    <property type="entry name" value="NirdL-like_HTH"/>
</dbReference>
<feature type="domain" description="Siroheme decarboxylase NirL-like HTH" evidence="7">
    <location>
        <begin position="10"/>
        <end position="53"/>
    </location>
</feature>
<evidence type="ECO:0000256" key="3">
    <source>
        <dbReference type="ARBA" id="ARBA00023457"/>
    </source>
</evidence>
<dbReference type="Gene3D" id="3.30.70.3460">
    <property type="match status" value="2"/>
</dbReference>
<evidence type="ECO:0000256" key="4">
    <source>
        <dbReference type="ARBA" id="ARBA00023471"/>
    </source>
</evidence>
<evidence type="ECO:0000313" key="8">
    <source>
        <dbReference type="EMBL" id="CAB1370104.1"/>
    </source>
</evidence>
<dbReference type="AlphaFoldDB" id="A0A6S6XVM5"/>
<evidence type="ECO:0000259" key="7">
    <source>
        <dbReference type="Pfam" id="PF22451"/>
    </source>
</evidence>
<feature type="domain" description="Siroheme decarboxylase AsnC-like ligand binding" evidence="6">
    <location>
        <begin position="67"/>
        <end position="136"/>
    </location>
</feature>
<gene>
    <name evidence="8" type="primary">nirD</name>
    <name evidence="8" type="ORF">DENOEST_2950</name>
</gene>
<dbReference type="Pfam" id="PF17805">
    <property type="entry name" value="AsnC_trans_reg2"/>
    <property type="match status" value="2"/>
</dbReference>
<reference evidence="8 9" key="1">
    <citation type="submission" date="2020-03" db="EMBL/GenBank/DDBJ databases">
        <authorList>
            <consortium name="Genoscope - CEA"/>
            <person name="William W."/>
        </authorList>
    </citation>
    <scope>NUCLEOTIDE SEQUENCE [LARGE SCALE GENOMIC DNA]</scope>
    <source>
        <strain evidence="9">DSM 16959</strain>
    </source>
</reference>
<accession>A0A6S6XVM5</accession>